<gene>
    <name evidence="2" type="ORF">J0X12_02530</name>
</gene>
<dbReference type="InterPro" id="IPR036927">
    <property type="entry name" value="Cyt_c_oxase-like_su1_sf"/>
</dbReference>
<protein>
    <recommendedName>
        <fullName evidence="4">Cytochrome-c oxidase</fullName>
    </recommendedName>
</protein>
<evidence type="ECO:0000313" key="3">
    <source>
        <dbReference type="Proteomes" id="UP000664761"/>
    </source>
</evidence>
<evidence type="ECO:0008006" key="4">
    <source>
        <dbReference type="Google" id="ProtNLM"/>
    </source>
</evidence>
<feature type="transmembrane region" description="Helical" evidence="1">
    <location>
        <begin position="7"/>
        <end position="26"/>
    </location>
</feature>
<dbReference type="RefSeq" id="WP_207041793.1">
    <property type="nucleotide sequence ID" value="NZ_JAFLNC010000001.1"/>
</dbReference>
<feature type="transmembrane region" description="Helical" evidence="1">
    <location>
        <begin position="97"/>
        <end position="117"/>
    </location>
</feature>
<dbReference type="Proteomes" id="UP000664761">
    <property type="component" value="Unassembled WGS sequence"/>
</dbReference>
<accession>A0ABS3F1V9</accession>
<feature type="transmembrane region" description="Helical" evidence="1">
    <location>
        <begin position="69"/>
        <end position="91"/>
    </location>
</feature>
<keyword evidence="1" id="KW-1133">Transmembrane helix</keyword>
<comment type="caution">
    <text evidence="2">The sequence shown here is derived from an EMBL/GenBank/DDBJ whole genome shotgun (WGS) entry which is preliminary data.</text>
</comment>
<evidence type="ECO:0000256" key="1">
    <source>
        <dbReference type="SAM" id="Phobius"/>
    </source>
</evidence>
<keyword evidence="1" id="KW-0812">Transmembrane</keyword>
<sequence>MLAEKFIKSAAIYIILGMILGIYMAASQDHSQMPAHAHLNLLGWVTMGIMGLVYKNWPAVAEAKLAKLTFWFAHISVIGMTAGIGLIYAGMPEYEPIAIVASFIAVLNMILFAFLVFKNA</sequence>
<dbReference type="SUPFAM" id="SSF81442">
    <property type="entry name" value="Cytochrome c oxidase subunit I-like"/>
    <property type="match status" value="1"/>
</dbReference>
<keyword evidence="1" id="KW-0472">Membrane</keyword>
<reference evidence="2 3" key="1">
    <citation type="submission" date="2021-03" db="EMBL/GenBank/DDBJ databases">
        <title>Sneathiella sp. CAU 1612 isolated from Kang Won-do.</title>
        <authorList>
            <person name="Kim W."/>
        </authorList>
    </citation>
    <scope>NUCLEOTIDE SEQUENCE [LARGE SCALE GENOMIC DNA]</scope>
    <source>
        <strain evidence="2 3">CAU 1612</strain>
    </source>
</reference>
<proteinExistence type="predicted"/>
<keyword evidence="3" id="KW-1185">Reference proteome</keyword>
<evidence type="ECO:0000313" key="2">
    <source>
        <dbReference type="EMBL" id="MBO0332473.1"/>
    </source>
</evidence>
<name>A0ABS3F1V9_9PROT</name>
<dbReference type="Gene3D" id="1.20.210.10">
    <property type="entry name" value="Cytochrome c oxidase-like, subunit I domain"/>
    <property type="match status" value="1"/>
</dbReference>
<feature type="transmembrane region" description="Helical" evidence="1">
    <location>
        <begin position="38"/>
        <end position="57"/>
    </location>
</feature>
<organism evidence="2 3">
    <name type="scientific">Sneathiella sedimenti</name>
    <dbReference type="NCBI Taxonomy" id="2816034"/>
    <lineage>
        <taxon>Bacteria</taxon>
        <taxon>Pseudomonadati</taxon>
        <taxon>Pseudomonadota</taxon>
        <taxon>Alphaproteobacteria</taxon>
        <taxon>Sneathiellales</taxon>
        <taxon>Sneathiellaceae</taxon>
        <taxon>Sneathiella</taxon>
    </lineage>
</organism>
<dbReference type="EMBL" id="JAFLNC010000001">
    <property type="protein sequence ID" value="MBO0332473.1"/>
    <property type="molecule type" value="Genomic_DNA"/>
</dbReference>